<evidence type="ECO:0000313" key="1">
    <source>
        <dbReference type="EMBL" id="CAG9991568.1"/>
    </source>
</evidence>
<comment type="caution">
    <text evidence="1">The sequence shown here is derived from an EMBL/GenBank/DDBJ whole genome shotgun (WGS) entry which is preliminary data.</text>
</comment>
<organism evidence="1 2">
    <name type="scientific">Clonostachys byssicola</name>
    <dbReference type="NCBI Taxonomy" id="160290"/>
    <lineage>
        <taxon>Eukaryota</taxon>
        <taxon>Fungi</taxon>
        <taxon>Dikarya</taxon>
        <taxon>Ascomycota</taxon>
        <taxon>Pezizomycotina</taxon>
        <taxon>Sordariomycetes</taxon>
        <taxon>Hypocreomycetidae</taxon>
        <taxon>Hypocreales</taxon>
        <taxon>Bionectriaceae</taxon>
        <taxon>Clonostachys</taxon>
    </lineage>
</organism>
<dbReference type="AlphaFoldDB" id="A0A9N9UPL7"/>
<dbReference type="EMBL" id="CABFNO020001479">
    <property type="protein sequence ID" value="CAG9991568.1"/>
    <property type="molecule type" value="Genomic_DNA"/>
</dbReference>
<protein>
    <submittedName>
        <fullName evidence="1">Uncharacterized protein</fullName>
    </submittedName>
</protein>
<name>A0A9N9UPL7_9HYPO</name>
<reference evidence="1" key="1">
    <citation type="submission" date="2021-10" db="EMBL/GenBank/DDBJ databases">
        <authorList>
            <person name="Piombo E."/>
        </authorList>
    </citation>
    <scope>NUCLEOTIDE SEQUENCE</scope>
</reference>
<dbReference type="Proteomes" id="UP000754883">
    <property type="component" value="Unassembled WGS sequence"/>
</dbReference>
<accession>A0A9N9UPL7</accession>
<keyword evidence="2" id="KW-1185">Reference proteome</keyword>
<proteinExistence type="predicted"/>
<dbReference type="OrthoDB" id="10289821at2759"/>
<gene>
    <name evidence="1" type="ORF">CBYS24578_00006364</name>
</gene>
<sequence length="62" mass="6952">MDRTNRGGWWSGEEKASRAGLMLCGAYEEAPLTYDVYNYGFTDRPAIKTTTIGNDRMLLSEA</sequence>
<evidence type="ECO:0000313" key="2">
    <source>
        <dbReference type="Proteomes" id="UP000754883"/>
    </source>
</evidence>